<evidence type="ECO:0000313" key="1">
    <source>
        <dbReference type="EMBL" id="CAH6723970.1"/>
    </source>
</evidence>
<comment type="caution">
    <text evidence="1">The sequence shown here is derived from an EMBL/GenBank/DDBJ whole genome shotgun (WGS) entry which is preliminary data.</text>
</comment>
<name>A0ACA9YG67_9ASCO</name>
<dbReference type="Proteomes" id="UP001152531">
    <property type="component" value="Unassembled WGS sequence"/>
</dbReference>
<evidence type="ECO:0000313" key="2">
    <source>
        <dbReference type="Proteomes" id="UP001152531"/>
    </source>
</evidence>
<proteinExistence type="predicted"/>
<dbReference type="EMBL" id="CALSDN010000024">
    <property type="protein sequence ID" value="CAH6723970.1"/>
    <property type="molecule type" value="Genomic_DNA"/>
</dbReference>
<gene>
    <name evidence="1" type="ORF">CLIB1444_24S00650</name>
</gene>
<reference evidence="1" key="1">
    <citation type="submission" date="2022-06" db="EMBL/GenBank/DDBJ databases">
        <authorList>
            <person name="Legras J.-L."/>
            <person name="Devillers H."/>
            <person name="Grondin C."/>
        </authorList>
    </citation>
    <scope>NUCLEOTIDE SEQUENCE</scope>
    <source>
        <strain evidence="1">CLIB 1444</strain>
    </source>
</reference>
<sequence>MNNSLDKPKVSNLTKNLQQQGQSGQRGQSHPQDHSSEHLQEQQEHLQHQQEHQYGDMPNQEFSHPSASSSLSQFNNLNIHSLPNNPPSYQSISANSFQKMNSYSNSLYLPSTHNTPNIVGTSYSSNNSYKYSFPTHSVTNVHGHGVSQSQGGQMGQSVGHSGQNMGHSGQSGQNMGPHSFSHTSFGPGLSSSGPNIPFTGSMGSSSVGPSSGGHPSSSNVHPGSSSVGQNSGGPNSGGPSSSASNNIPFTGSGSFSGPGSFTANYLPDHYMTYHEFFHNLSSSSDDHLNIIDYPVNDLILMLSCLLTKIIEANDKLHPNHFDNTIAIRQKLKSGDDEDDEMKNKYLANVLAFHGTNIPGISLHAYLSRVLKYCPVTNEVFLSLLVYFDRIAKKANNLKKDKDQEQLFVMDSYNIHRLIISGITISSKFFSDIFYKNLRYAKVGGLPLEELNYLELQFLLLLDFKLMISVEDLQNYGDLLLRFWKREQITNQLINNDSIIDQNVG</sequence>
<keyword evidence="2" id="KW-1185">Reference proteome</keyword>
<protein>
    <submittedName>
        <fullName evidence="1">Uncharacterized protein</fullName>
    </submittedName>
</protein>
<organism evidence="1 2">
    <name type="scientific">[Candida] jaroonii</name>
    <dbReference type="NCBI Taxonomy" id="467808"/>
    <lineage>
        <taxon>Eukaryota</taxon>
        <taxon>Fungi</taxon>
        <taxon>Dikarya</taxon>
        <taxon>Ascomycota</taxon>
        <taxon>Saccharomycotina</taxon>
        <taxon>Pichiomycetes</taxon>
        <taxon>Debaryomycetaceae</taxon>
        <taxon>Yamadazyma</taxon>
    </lineage>
</organism>
<accession>A0ACA9YG67</accession>